<keyword evidence="3" id="KW-1185">Reference proteome</keyword>
<evidence type="ECO:0000313" key="2">
    <source>
        <dbReference type="EMBL" id="PWZ00477.1"/>
    </source>
</evidence>
<evidence type="ECO:0000256" key="1">
    <source>
        <dbReference type="SAM" id="MobiDB-lite"/>
    </source>
</evidence>
<feature type="region of interest" description="Disordered" evidence="1">
    <location>
        <begin position="511"/>
        <end position="536"/>
    </location>
</feature>
<protein>
    <submittedName>
        <fullName evidence="2">Uncharacterized protein</fullName>
    </submittedName>
</protein>
<dbReference type="OrthoDB" id="5307922at2759"/>
<evidence type="ECO:0000313" key="3">
    <source>
        <dbReference type="Proteomes" id="UP000246740"/>
    </source>
</evidence>
<dbReference type="EMBL" id="KZ819192">
    <property type="protein sequence ID" value="PWZ00477.1"/>
    <property type="molecule type" value="Genomic_DNA"/>
</dbReference>
<accession>A0A317XQD2</accession>
<organism evidence="2 3">
    <name type="scientific">Testicularia cyperi</name>
    <dbReference type="NCBI Taxonomy" id="1882483"/>
    <lineage>
        <taxon>Eukaryota</taxon>
        <taxon>Fungi</taxon>
        <taxon>Dikarya</taxon>
        <taxon>Basidiomycota</taxon>
        <taxon>Ustilaginomycotina</taxon>
        <taxon>Ustilaginomycetes</taxon>
        <taxon>Ustilaginales</taxon>
        <taxon>Anthracoideaceae</taxon>
        <taxon>Testicularia</taxon>
    </lineage>
</organism>
<reference evidence="2 3" key="1">
    <citation type="journal article" date="2018" name="Mol. Biol. Evol.">
        <title>Broad Genomic Sampling Reveals a Smut Pathogenic Ancestry of the Fungal Clade Ustilaginomycotina.</title>
        <authorList>
            <person name="Kijpornyongpan T."/>
            <person name="Mondo S.J."/>
            <person name="Barry K."/>
            <person name="Sandor L."/>
            <person name="Lee J."/>
            <person name="Lipzen A."/>
            <person name="Pangilinan J."/>
            <person name="LaButti K."/>
            <person name="Hainaut M."/>
            <person name="Henrissat B."/>
            <person name="Grigoriev I.V."/>
            <person name="Spatafora J.W."/>
            <person name="Aime M.C."/>
        </authorList>
    </citation>
    <scope>NUCLEOTIDE SEQUENCE [LARGE SCALE GENOMIC DNA]</scope>
    <source>
        <strain evidence="2 3">MCA 3645</strain>
    </source>
</reference>
<feature type="compositionally biased region" description="Low complexity" evidence="1">
    <location>
        <begin position="513"/>
        <end position="532"/>
    </location>
</feature>
<sequence length="646" mass="71309">MLWPVGISSVAAVALAISTYLPFRQHYKLHGGHLDPRALSSTEHLLNLEHCKPVSPRLPNQPAGPSEPSFCEDVVLDSRTGMAYLSCDPTRLTWDARAGILEHESPELESELGAPAIWAWDTTQSRLPRRLYISFPPPEYPHQAPVDLRTHFHPLGIAVTAAHPYFIEEVEEGKEPRPAPPANLVLVANHPFKNRPGVVDVFVHDLDKVGRKDHASLRWIRRIEGDELLAQPLDSSSTFQVDPFRIAIFAEQHGDEFARDYPQPAYVAEDPNHLAGFSHDDDEGLATRHVRIPSFFVTSLPPTHATAVLNGSDSEVGSTGQSSVYSSFYELGSAVLSPSNSKEADEVSRKVFLYHASIGKTSAARLDGGEPEQWQGFPPLVQAWDGNGKQGGSNTSAAALFVPSVSSGEAKVQEWEQHWVRGISAGIREHLLPQHTGKAAKLDTSSIEKSKAMRIVKTYTPSFVSFFKAELEAPARALAIDKRGRIWTAANPDTRAVEAWIAAQRRERRRRLGLGQRGSTSSSSLSSLSSSSIPRPASRVDQTTYVYRHMGQAVAHPWELDKLHTMKQRGIWLHKNYHTFGIFKTPDETTAELEARSDQDLKDRGFLPTVPTGLAIDADRGVLLVTGAYEDRGIAICSLPPEYVEK</sequence>
<dbReference type="Proteomes" id="UP000246740">
    <property type="component" value="Unassembled WGS sequence"/>
</dbReference>
<dbReference type="InParanoid" id="A0A317XQD2"/>
<dbReference type="AlphaFoldDB" id="A0A317XQD2"/>
<name>A0A317XQD2_9BASI</name>
<proteinExistence type="predicted"/>
<gene>
    <name evidence="2" type="ORF">BCV70DRAFT_96207</name>
</gene>